<evidence type="ECO:0000313" key="3">
    <source>
        <dbReference type="EMBL" id="ETO13135.1"/>
    </source>
</evidence>
<proteinExistence type="predicted"/>
<dbReference type="EMBL" id="ASPP01020801">
    <property type="protein sequence ID" value="ETO13135.1"/>
    <property type="molecule type" value="Genomic_DNA"/>
</dbReference>
<feature type="compositionally biased region" description="Low complexity" evidence="1">
    <location>
        <begin position="47"/>
        <end position="67"/>
    </location>
</feature>
<organism evidence="3 4">
    <name type="scientific">Reticulomyxa filosa</name>
    <dbReference type="NCBI Taxonomy" id="46433"/>
    <lineage>
        <taxon>Eukaryota</taxon>
        <taxon>Sar</taxon>
        <taxon>Rhizaria</taxon>
        <taxon>Retaria</taxon>
        <taxon>Foraminifera</taxon>
        <taxon>Monothalamids</taxon>
        <taxon>Reticulomyxidae</taxon>
        <taxon>Reticulomyxa</taxon>
    </lineage>
</organism>
<gene>
    <name evidence="3" type="ORF">RFI_24239</name>
</gene>
<comment type="caution">
    <text evidence="3">The sequence shown here is derived from an EMBL/GenBank/DDBJ whole genome shotgun (WGS) entry which is preliminary data.</text>
</comment>
<feature type="compositionally biased region" description="Polar residues" evidence="1">
    <location>
        <begin position="1"/>
        <end position="20"/>
    </location>
</feature>
<feature type="region of interest" description="Disordered" evidence="1">
    <location>
        <begin position="1"/>
        <end position="74"/>
    </location>
</feature>
<evidence type="ECO:0000259" key="2">
    <source>
        <dbReference type="Pfam" id="PF16213"/>
    </source>
</evidence>
<accession>X6MJ87</accession>
<dbReference type="OrthoDB" id="18431at2759"/>
<dbReference type="Pfam" id="PF16213">
    <property type="entry name" value="DCB"/>
    <property type="match status" value="1"/>
</dbReference>
<evidence type="ECO:0000313" key="4">
    <source>
        <dbReference type="Proteomes" id="UP000023152"/>
    </source>
</evidence>
<evidence type="ECO:0000256" key="1">
    <source>
        <dbReference type="SAM" id="MobiDB-lite"/>
    </source>
</evidence>
<dbReference type="AlphaFoldDB" id="X6MJ87"/>
<keyword evidence="4" id="KW-1185">Reference proteome</keyword>
<reference evidence="3 4" key="1">
    <citation type="journal article" date="2013" name="Curr. Biol.">
        <title>The Genome of the Foraminiferan Reticulomyxa filosa.</title>
        <authorList>
            <person name="Glockner G."/>
            <person name="Hulsmann N."/>
            <person name="Schleicher M."/>
            <person name="Noegel A.A."/>
            <person name="Eichinger L."/>
            <person name="Gallinger C."/>
            <person name="Pawlowski J."/>
            <person name="Sierra R."/>
            <person name="Euteneuer U."/>
            <person name="Pillet L."/>
            <person name="Moustafa A."/>
            <person name="Platzer M."/>
            <person name="Groth M."/>
            <person name="Szafranski K."/>
            <person name="Schliwa M."/>
        </authorList>
    </citation>
    <scope>NUCLEOTIDE SEQUENCE [LARGE SCALE GENOMIC DNA]</scope>
</reference>
<dbReference type="InterPro" id="IPR032629">
    <property type="entry name" value="DCB_dom"/>
</dbReference>
<sequence length="367" mass="40938">MSTLDTQSQENNVSYENVTLPSEEKEDVESAHAHEDGQLVEPSSDMESNAPSPTASSSAVVEAESNVLSRMREESEQRQAEKIAMTKQQLLQCFGKLLNVLPRKNRELRDLIAVFNTQVSSAEASVESKEKEKTKDSNSSPIDSADPYWTVFKQACDTNLPHVIEVALDCIQKLLATSILTGSIIKTQENIIFNTNKQKGSHFKIKPPSPPPPSLSPLLALTIFVKDANGEYLIDDIVRTICNCDRIDSDKVHLQKREKKKQKTKGSKSILTLGTSPTCEVHGQSLLLCMRSCYNIYLTTKNVDVQTSGAFFFFFFFEMCYLHISAFECLCFVLNCKMESTSCVDPDRLCSVSKDGEIVHALQKKTT</sequence>
<name>X6MJ87_RETFI</name>
<feature type="domain" description="Mon2/Sec7/BIG1-like dimerisation and cyclophilin-binding" evidence="2">
    <location>
        <begin position="132"/>
        <end position="310"/>
    </location>
</feature>
<protein>
    <recommendedName>
        <fullName evidence="2">Mon2/Sec7/BIG1-like dimerisation and cyclophilin-binding domain-containing protein</fullName>
    </recommendedName>
</protein>
<feature type="compositionally biased region" description="Basic and acidic residues" evidence="1">
    <location>
        <begin position="28"/>
        <end position="37"/>
    </location>
</feature>
<dbReference type="Proteomes" id="UP000023152">
    <property type="component" value="Unassembled WGS sequence"/>
</dbReference>